<dbReference type="NCBIfam" id="NF010443">
    <property type="entry name" value="PRK13869.1"/>
    <property type="match status" value="1"/>
</dbReference>
<name>A0A2W4CKV5_9HYPH</name>
<evidence type="ECO:0000313" key="2">
    <source>
        <dbReference type="EMBL" id="PZM13211.1"/>
    </source>
</evidence>
<keyword evidence="3" id="KW-1185">Reference proteome</keyword>
<dbReference type="Gene3D" id="3.40.50.300">
    <property type="entry name" value="P-loop containing nucleotide triphosphate hydrolases"/>
    <property type="match status" value="1"/>
</dbReference>
<dbReference type="Proteomes" id="UP000248925">
    <property type="component" value="Unassembled WGS sequence"/>
</dbReference>
<dbReference type="InterPro" id="IPR027417">
    <property type="entry name" value="P-loop_NTPase"/>
</dbReference>
<dbReference type="InterPro" id="IPR050678">
    <property type="entry name" value="DNA_Partitioning_ATPase"/>
</dbReference>
<proteinExistence type="predicted"/>
<comment type="caution">
    <text evidence="2">The sequence shown here is derived from an EMBL/GenBank/DDBJ whole genome shotgun (WGS) entry which is preliminary data.</text>
</comment>
<dbReference type="InterPro" id="IPR025669">
    <property type="entry name" value="AAA_dom"/>
</dbReference>
<dbReference type="InterPro" id="IPR017818">
    <property type="entry name" value="Plasmid_partition_RepA"/>
</dbReference>
<dbReference type="AlphaFoldDB" id="A0A2W4CKV5"/>
<dbReference type="RefSeq" id="WP_111161406.1">
    <property type="nucleotide sequence ID" value="NZ_PCDP01000036.1"/>
</dbReference>
<dbReference type="OrthoDB" id="9777757at2"/>
<protein>
    <submittedName>
        <fullName evidence="2">Plasmid partitioning protein RepA</fullName>
    </submittedName>
</protein>
<feature type="domain" description="AAA" evidence="1">
    <location>
        <begin position="125"/>
        <end position="307"/>
    </location>
</feature>
<dbReference type="NCBIfam" id="TIGR03453">
    <property type="entry name" value="partition_RepA"/>
    <property type="match status" value="1"/>
</dbReference>
<dbReference type="EMBL" id="PCDP01000036">
    <property type="protein sequence ID" value="PZM13211.1"/>
    <property type="molecule type" value="Genomic_DNA"/>
</dbReference>
<dbReference type="SUPFAM" id="SSF52540">
    <property type="entry name" value="P-loop containing nucleoside triphosphate hydrolases"/>
    <property type="match status" value="1"/>
</dbReference>
<organism evidence="2 3">
    <name type="scientific">Rhizobium tubonense</name>
    <dbReference type="NCBI Taxonomy" id="484088"/>
    <lineage>
        <taxon>Bacteria</taxon>
        <taxon>Pseudomonadati</taxon>
        <taxon>Pseudomonadota</taxon>
        <taxon>Alphaproteobacteria</taxon>
        <taxon>Hyphomicrobiales</taxon>
        <taxon>Rhizobiaceae</taxon>
        <taxon>Rhizobium/Agrobacterium group</taxon>
        <taxon>Rhizobium</taxon>
    </lineage>
</organism>
<accession>A0A2W4CKV5</accession>
<sequence>MVNLDLGAEEEFSGFRELVRSHSRTLSAQLQAYQTKMFPPHARKTIRNFAPAEAEKLFDFAEGYLRTIVSEMEKDESLNFKVASGPGNRRTYSVSDLAKIRQYMDAGSRPAGRYLPHRRQNEDLQVLAVMNFKGGSGKTTTATHLSQYLALRGYRVLAIDLDPQASMSALFGSQPELDVGPNDTIYGAIRYDEDRRPIQDIVRATYIPDLHLIPGNLELMEFEHTTPMALAKRESRDKLFFARVSDAINDIRDSYDVVVIDCPPQLGYLTLSALTAATSVLITVHPQMLDVLSMNQFLAMTSDLMDTIAAAGADDRQNWMRYLITRFEPSDGPQHQMVAFLRSLFGSHVMVNSMVKSTAISDAGLTNQTLFEVDRNQFTRATYDRALESMNSVNAEIEGLIKRTWGRT</sequence>
<reference evidence="2 3" key="1">
    <citation type="journal article" date="2018" name="Sci. Rep.">
        <title>Rhizobium tumorigenes sp. nov., a novel plant tumorigenic bacterium isolated from cane gall tumors on thornless blackberry.</title>
        <authorList>
            <person name="Kuzmanovi N."/>
            <person name="Smalla K."/>
            <person name="Gronow S."/>
            <person name="PuBawska J."/>
        </authorList>
    </citation>
    <scope>NUCLEOTIDE SEQUENCE [LARGE SCALE GENOMIC DNA]</scope>
    <source>
        <strain evidence="2 3">CCBAU 85046</strain>
    </source>
</reference>
<dbReference type="Pfam" id="PF13614">
    <property type="entry name" value="AAA_31"/>
    <property type="match status" value="1"/>
</dbReference>
<gene>
    <name evidence="2" type="primary">repA</name>
    <name evidence="2" type="ORF">CPY51_15220</name>
</gene>
<evidence type="ECO:0000313" key="3">
    <source>
        <dbReference type="Proteomes" id="UP000248925"/>
    </source>
</evidence>
<dbReference type="CDD" id="cd02042">
    <property type="entry name" value="ParAB_family"/>
    <property type="match status" value="1"/>
</dbReference>
<dbReference type="PANTHER" id="PTHR13696:SF52">
    <property type="entry name" value="PARA FAMILY PROTEIN CT_582"/>
    <property type="match status" value="1"/>
</dbReference>
<dbReference type="PANTHER" id="PTHR13696">
    <property type="entry name" value="P-LOOP CONTAINING NUCLEOSIDE TRIPHOSPHATE HYDROLASE"/>
    <property type="match status" value="1"/>
</dbReference>
<evidence type="ECO:0000259" key="1">
    <source>
        <dbReference type="Pfam" id="PF13614"/>
    </source>
</evidence>